<gene>
    <name evidence="1" type="ORF">ACI1P1_16750</name>
</gene>
<evidence type="ECO:0000313" key="2">
    <source>
        <dbReference type="Proteomes" id="UP001631969"/>
    </source>
</evidence>
<keyword evidence="2" id="KW-1185">Reference proteome</keyword>
<dbReference type="EMBL" id="JBJURJ010000010">
    <property type="protein sequence ID" value="MFM9329947.1"/>
    <property type="molecule type" value="Genomic_DNA"/>
</dbReference>
<proteinExistence type="predicted"/>
<sequence length="389" mass="41817">MFLNVMVLGIAFQLILNLSRPAVPLYAASLGASTLDMGVLTACYAFLPMFFSISAGKIADRFGDRLPVLFGMVGCGIGMALPWFFPSLWALYVSQLITGFSSIFIAISLQNALGHAAPEGKRDDYYGWFSTANSLGAFLGPVTAGYLISHISYSAVFASALAVFGGSFLFAWRLPGQKRNKQQLKVGLTDSLVLLKNADLLRALIGNALALYSREIFTAYFPLYATGEGISVSTVGWILSIQGLSMVLVRFFMSRLLQKFSHNGILIGSILVSGAAFLLVAFTSHPVWLGIWSVLMGLGLGCGQPISMTVAYNSSPKSRTGEVLGLRLFMNRISQFTAPLFFGLVGASLGLVSVFYVSGAFLLGGTLLLKPPRKNKTTDYANPQESAEL</sequence>
<reference evidence="1" key="1">
    <citation type="submission" date="2024-12" db="EMBL/GenBank/DDBJ databases">
        <authorList>
            <person name="Wu N."/>
        </authorList>
    </citation>
    <scope>NUCLEOTIDE SEQUENCE</scope>
    <source>
        <strain evidence="1">P15</strain>
    </source>
</reference>
<accession>A0ACC7NZX5</accession>
<comment type="caution">
    <text evidence="1">The sequence shown here is derived from an EMBL/GenBank/DDBJ whole genome shotgun (WGS) entry which is preliminary data.</text>
</comment>
<dbReference type="Proteomes" id="UP001631969">
    <property type="component" value="Unassembled WGS sequence"/>
</dbReference>
<organism evidence="1 2">
    <name type="scientific">Paenibacillus mesotrionivorans</name>
    <dbReference type="NCBI Taxonomy" id="3160968"/>
    <lineage>
        <taxon>Bacteria</taxon>
        <taxon>Bacillati</taxon>
        <taxon>Bacillota</taxon>
        <taxon>Bacilli</taxon>
        <taxon>Bacillales</taxon>
        <taxon>Paenibacillaceae</taxon>
        <taxon>Paenibacillus</taxon>
    </lineage>
</organism>
<protein>
    <submittedName>
        <fullName evidence="1">MFS transporter</fullName>
    </submittedName>
</protein>
<name>A0ACC7NZX5_9BACL</name>
<evidence type="ECO:0000313" key="1">
    <source>
        <dbReference type="EMBL" id="MFM9329947.1"/>
    </source>
</evidence>